<feature type="transmembrane region" description="Helical" evidence="8">
    <location>
        <begin position="48"/>
        <end position="68"/>
    </location>
</feature>
<feature type="binding site" evidence="6">
    <location>
        <position position="209"/>
    </location>
    <ligand>
        <name>Ca(2+)</name>
        <dbReference type="ChEBI" id="CHEBI:29108"/>
    </ligand>
</feature>
<sequence length="474" mass="53058">MVLAASYGAHARSGGTPTKTTKGMAPPVHTLRQLQARFRAIPNKRRHAMVLTIALCVFSTALVLYISAHRGAGLSVSLHESSKSPTDGRRHLQLEFTWKGFGWAPRTHALSQERAAAYAFCVVTDQDKASRKKETPSKSLPKRWVAYFRRGVLEFRGSRFGLTTKNGSDALDERRTRGLHIRIRWIDPEPGVELWSRINEDGRGMELSELLFFDNRLLSPDDRTGVIYEIVSYSAGADELRRLTGTAPSRPAAAPFVAPRMVLPDGDGNTAKGFKGEWMVVKDGEMVVGGHGKEFTSPYNGTDIQNYNPMWVKVVDSSGGITHVDWKDIYNKLRHEVGADFPGYLIHEAVLWSALRREWVFLPRRFSTEPYREDLNERKGWNRALIVDEDFTEIRTVEIQLPEIPERGFSSAKFVPGSDDSLVLAIRTTENEGISEVSSYMSVVSILTGAVVMPETIVGDVKYEGLEFFPLEPS</sequence>
<keyword evidence="8" id="KW-0472">Membrane</keyword>
<dbReference type="Gene3D" id="2.120.10.100">
    <property type="entry name" value="Apyrase"/>
    <property type="match status" value="1"/>
</dbReference>
<keyword evidence="3" id="KW-0378">Hydrolase</keyword>
<dbReference type="GO" id="GO:0004382">
    <property type="term" value="F:GDP phosphatase activity"/>
    <property type="evidence" value="ECO:0007669"/>
    <property type="project" value="TreeGrafter"/>
</dbReference>
<comment type="cofactor">
    <cofactor evidence="1 6">
        <name>Ca(2+)</name>
        <dbReference type="ChEBI" id="CHEBI:29108"/>
    </cofactor>
</comment>
<evidence type="ECO:0000313" key="10">
    <source>
        <dbReference type="Proteomes" id="UP000324585"/>
    </source>
</evidence>
<evidence type="ECO:0000256" key="6">
    <source>
        <dbReference type="PIRSR" id="PIRSR609283-1"/>
    </source>
</evidence>
<dbReference type="PANTHER" id="PTHR13023:SF3">
    <property type="entry name" value="SOLUBLE CALCIUM-ACTIVATED NUCLEOTIDASE 1"/>
    <property type="match status" value="1"/>
</dbReference>
<keyword evidence="8" id="KW-1133">Transmembrane helix</keyword>
<evidence type="ECO:0000256" key="8">
    <source>
        <dbReference type="SAM" id="Phobius"/>
    </source>
</evidence>
<feature type="binding site" evidence="6">
    <location>
        <position position="410"/>
    </location>
    <ligand>
        <name>Ca(2+)</name>
        <dbReference type="ChEBI" id="CHEBI:29108"/>
    </ligand>
</feature>
<dbReference type="InterPro" id="IPR009283">
    <property type="entry name" value="Apyrase"/>
</dbReference>
<dbReference type="GO" id="GO:0030166">
    <property type="term" value="P:proteoglycan biosynthetic process"/>
    <property type="evidence" value="ECO:0007669"/>
    <property type="project" value="TreeGrafter"/>
</dbReference>
<dbReference type="GO" id="GO:0005509">
    <property type="term" value="F:calcium ion binding"/>
    <property type="evidence" value="ECO:0007669"/>
    <property type="project" value="InterPro"/>
</dbReference>
<evidence type="ECO:0000256" key="1">
    <source>
        <dbReference type="ARBA" id="ARBA00001913"/>
    </source>
</evidence>
<evidence type="ECO:0000256" key="4">
    <source>
        <dbReference type="ARBA" id="ARBA00022837"/>
    </source>
</evidence>
<dbReference type="OMA" id="HIRIRWI"/>
<keyword evidence="10" id="KW-1185">Reference proteome</keyword>
<keyword evidence="2 6" id="KW-0479">Metal-binding</keyword>
<dbReference type="SUPFAM" id="SSF101887">
    <property type="entry name" value="Apyrase"/>
    <property type="match status" value="1"/>
</dbReference>
<feature type="binding site" evidence="6">
    <location>
        <position position="277"/>
    </location>
    <ligand>
        <name>Ca(2+)</name>
        <dbReference type="ChEBI" id="CHEBI:29108"/>
    </ligand>
</feature>
<feature type="binding site" evidence="6">
    <location>
        <position position="464"/>
    </location>
    <ligand>
        <name>Ca(2+)</name>
        <dbReference type="ChEBI" id="CHEBI:29108"/>
    </ligand>
</feature>
<evidence type="ECO:0000256" key="7">
    <source>
        <dbReference type="SAM" id="MobiDB-lite"/>
    </source>
</evidence>
<evidence type="ECO:0000256" key="2">
    <source>
        <dbReference type="ARBA" id="ARBA00022723"/>
    </source>
</evidence>
<dbReference type="OrthoDB" id="25028at2759"/>
<feature type="binding site" evidence="6">
    <location>
        <position position="208"/>
    </location>
    <ligand>
        <name>Ca(2+)</name>
        <dbReference type="ChEBI" id="CHEBI:29108"/>
    </ligand>
</feature>
<proteinExistence type="inferred from homology"/>
<reference evidence="10" key="1">
    <citation type="journal article" date="2019" name="Nat. Commun.">
        <title>Expansion of phycobilisome linker gene families in mesophilic red algae.</title>
        <authorList>
            <person name="Lee J."/>
            <person name="Kim D."/>
            <person name="Bhattacharya D."/>
            <person name="Yoon H.S."/>
        </authorList>
    </citation>
    <scope>NUCLEOTIDE SEQUENCE [LARGE SCALE GENOMIC DNA]</scope>
    <source>
        <strain evidence="10">CCMP 1328</strain>
    </source>
</reference>
<keyword evidence="8" id="KW-0812">Transmembrane</keyword>
<dbReference type="AlphaFoldDB" id="A0A5J4YYP3"/>
<name>A0A5J4YYP3_PORPP</name>
<comment type="similarity">
    <text evidence="5">Belongs to the apyrase family.</text>
</comment>
<dbReference type="GO" id="GO:0045134">
    <property type="term" value="F:UDP phosphatase activity"/>
    <property type="evidence" value="ECO:0007669"/>
    <property type="project" value="TreeGrafter"/>
</dbReference>
<organism evidence="9 10">
    <name type="scientific">Porphyridium purpureum</name>
    <name type="common">Red alga</name>
    <name type="synonym">Porphyridium cruentum</name>
    <dbReference type="NCBI Taxonomy" id="35688"/>
    <lineage>
        <taxon>Eukaryota</taxon>
        <taxon>Rhodophyta</taxon>
        <taxon>Bangiophyceae</taxon>
        <taxon>Porphyridiales</taxon>
        <taxon>Porphyridiaceae</taxon>
        <taxon>Porphyridium</taxon>
    </lineage>
</organism>
<dbReference type="Pfam" id="PF06079">
    <property type="entry name" value="Apyrase"/>
    <property type="match status" value="1"/>
</dbReference>
<dbReference type="PANTHER" id="PTHR13023">
    <property type="entry name" value="APYRASE"/>
    <property type="match status" value="1"/>
</dbReference>
<dbReference type="InterPro" id="IPR036258">
    <property type="entry name" value="Apyrase_sf"/>
</dbReference>
<comment type="caution">
    <text evidence="9">The sequence shown here is derived from an EMBL/GenBank/DDBJ whole genome shotgun (WGS) entry which is preliminary data.</text>
</comment>
<accession>A0A5J4YYP3</accession>
<gene>
    <name evidence="9" type="ORF">FVE85_2157</name>
</gene>
<evidence type="ECO:0000256" key="3">
    <source>
        <dbReference type="ARBA" id="ARBA00022801"/>
    </source>
</evidence>
<dbReference type="EMBL" id="VRMN01000003">
    <property type="protein sequence ID" value="KAA8496002.1"/>
    <property type="molecule type" value="Genomic_DNA"/>
</dbReference>
<keyword evidence="4 6" id="KW-0106">Calcium</keyword>
<dbReference type="Proteomes" id="UP000324585">
    <property type="component" value="Unassembled WGS sequence"/>
</dbReference>
<feature type="region of interest" description="Disordered" evidence="7">
    <location>
        <begin position="1"/>
        <end position="25"/>
    </location>
</feature>
<protein>
    <submittedName>
        <fullName evidence="9">Soluble calcium-activated nucleotidase 1</fullName>
    </submittedName>
</protein>
<evidence type="ECO:0000313" key="9">
    <source>
        <dbReference type="EMBL" id="KAA8496002.1"/>
    </source>
</evidence>
<feature type="binding site" evidence="6">
    <location>
        <position position="348"/>
    </location>
    <ligand>
        <name>Ca(2+)</name>
        <dbReference type="ChEBI" id="CHEBI:29108"/>
    </ligand>
</feature>
<evidence type="ECO:0000256" key="5">
    <source>
        <dbReference type="ARBA" id="ARBA00025738"/>
    </source>
</evidence>